<accession>A0A832MKP1</accession>
<dbReference type="EMBL" id="DSQF01000022">
    <property type="protein sequence ID" value="HGZ43987.1"/>
    <property type="molecule type" value="Genomic_DNA"/>
</dbReference>
<sequence>MERSAVLVLAVLAAGLLAVVSAPRPTVVGADGRRAVVASAAVLDPGGRARAVRARFAVEPRPAAGDVRFTWSGLAGRGRAEIFDESGARRWAGAVDASTGDFAWVPRDRSGRALPPGLYLARVTAGERTLTARFRLR</sequence>
<organism evidence="1">
    <name type="scientific">Eiseniibacteriota bacterium</name>
    <dbReference type="NCBI Taxonomy" id="2212470"/>
    <lineage>
        <taxon>Bacteria</taxon>
        <taxon>Candidatus Eiseniibacteriota</taxon>
    </lineage>
</organism>
<proteinExistence type="predicted"/>
<dbReference type="AlphaFoldDB" id="A0A832MKP1"/>
<evidence type="ECO:0000313" key="1">
    <source>
        <dbReference type="EMBL" id="HGZ43987.1"/>
    </source>
</evidence>
<comment type="caution">
    <text evidence="1">The sequence shown here is derived from an EMBL/GenBank/DDBJ whole genome shotgun (WGS) entry which is preliminary data.</text>
</comment>
<evidence type="ECO:0008006" key="2">
    <source>
        <dbReference type="Google" id="ProtNLM"/>
    </source>
</evidence>
<gene>
    <name evidence="1" type="ORF">ENR23_11310</name>
</gene>
<reference evidence="1" key="1">
    <citation type="journal article" date="2020" name="mSystems">
        <title>Genome- and Community-Level Interaction Insights into Carbon Utilization and Element Cycling Functions of Hydrothermarchaeota in Hydrothermal Sediment.</title>
        <authorList>
            <person name="Zhou Z."/>
            <person name="Liu Y."/>
            <person name="Xu W."/>
            <person name="Pan J."/>
            <person name="Luo Z.H."/>
            <person name="Li M."/>
        </authorList>
    </citation>
    <scope>NUCLEOTIDE SEQUENCE [LARGE SCALE GENOMIC DNA]</scope>
    <source>
        <strain evidence="1">SpSt-381</strain>
    </source>
</reference>
<name>A0A832MKP1_UNCEI</name>
<protein>
    <recommendedName>
        <fullName evidence="2">FlgD Ig-like domain-containing protein</fullName>
    </recommendedName>
</protein>